<dbReference type="PANTHER" id="PTHR40032">
    <property type="entry name" value="EXPORTED PROTEIN-RELATED"/>
    <property type="match status" value="1"/>
</dbReference>
<dbReference type="STRING" id="1385510.GCA_000425205_02843"/>
<feature type="domain" description="Putative amidase" evidence="1">
    <location>
        <begin position="124"/>
        <end position="276"/>
    </location>
</feature>
<proteinExistence type="predicted"/>
<sequence>MDGLRKYWMERLQQPLRNEELTWIERKVDLHERRSAHVARITGDARVYRTLQIGQGEWKVDYMLKVDFLIKQGKSMYIESEENQHRSHWYKGDLVKDEWIPNEMDSADHDELSLIEGEDDYRFNYDRQKAVQYANRWWNSYNPAYRKFENDCTNYISQCLRAGGSPMWGSPKRSRGWWYGSTWSYSWAVANALRWYLSGSTKGLKGRAVERASDLMPGDVICYDFEGDGRWNHNTIVVAKDAFNEPLVNAHTSNSYHRYWDYEDSTAYTPNITYKFFRIGE</sequence>
<dbReference type="OrthoDB" id="9812429at2"/>
<keyword evidence="3" id="KW-1185">Reference proteome</keyword>
<name>A0A0A5I4C4_9BACI</name>
<dbReference type="PANTHER" id="PTHR40032:SF1">
    <property type="entry name" value="EXPORTED PROTEIN"/>
    <property type="match status" value="1"/>
</dbReference>
<dbReference type="InterPro" id="IPR024301">
    <property type="entry name" value="Amidase_6"/>
</dbReference>
<dbReference type="eggNOG" id="ENOG502Z7JI">
    <property type="taxonomic scope" value="Bacteria"/>
</dbReference>
<accession>A0A0A5I4C4</accession>
<protein>
    <recommendedName>
        <fullName evidence="1">Putative amidase domain-containing protein</fullName>
    </recommendedName>
</protein>
<evidence type="ECO:0000259" key="1">
    <source>
        <dbReference type="Pfam" id="PF12671"/>
    </source>
</evidence>
<dbReference type="Proteomes" id="UP000030528">
    <property type="component" value="Unassembled WGS sequence"/>
</dbReference>
<organism evidence="2 3">
    <name type="scientific">Pontibacillus halophilus JSM 076056 = DSM 19796</name>
    <dbReference type="NCBI Taxonomy" id="1385510"/>
    <lineage>
        <taxon>Bacteria</taxon>
        <taxon>Bacillati</taxon>
        <taxon>Bacillota</taxon>
        <taxon>Bacilli</taxon>
        <taxon>Bacillales</taxon>
        <taxon>Bacillaceae</taxon>
        <taxon>Pontibacillus</taxon>
    </lineage>
</organism>
<dbReference type="RefSeq" id="WP_026801122.1">
    <property type="nucleotide sequence ID" value="NZ_AULI01000013.1"/>
</dbReference>
<comment type="caution">
    <text evidence="2">The sequence shown here is derived from an EMBL/GenBank/DDBJ whole genome shotgun (WGS) entry which is preliminary data.</text>
</comment>
<dbReference type="EMBL" id="AVPE01000013">
    <property type="protein sequence ID" value="KGX90677.1"/>
    <property type="molecule type" value="Genomic_DNA"/>
</dbReference>
<evidence type="ECO:0000313" key="2">
    <source>
        <dbReference type="EMBL" id="KGX90677.1"/>
    </source>
</evidence>
<evidence type="ECO:0000313" key="3">
    <source>
        <dbReference type="Proteomes" id="UP000030528"/>
    </source>
</evidence>
<gene>
    <name evidence="2" type="ORF">N781_06270</name>
</gene>
<dbReference type="AlphaFoldDB" id="A0A0A5I4C4"/>
<reference evidence="2 3" key="1">
    <citation type="submission" date="2013-08" db="EMBL/GenBank/DDBJ databases">
        <authorList>
            <person name="Huang J."/>
            <person name="Wang G."/>
        </authorList>
    </citation>
    <scope>NUCLEOTIDE SEQUENCE [LARGE SCALE GENOMIC DNA]</scope>
    <source>
        <strain evidence="2 3">JSM 076056</strain>
    </source>
</reference>
<dbReference type="Pfam" id="PF12671">
    <property type="entry name" value="Amidase_6"/>
    <property type="match status" value="1"/>
</dbReference>